<dbReference type="GO" id="GO:0016485">
    <property type="term" value="P:protein processing"/>
    <property type="evidence" value="ECO:0007669"/>
    <property type="project" value="InterPro"/>
</dbReference>
<feature type="transmembrane region" description="Helical" evidence="8">
    <location>
        <begin position="6"/>
        <end position="26"/>
    </location>
</feature>
<keyword evidence="6 8" id="KW-0472">Membrane</keyword>
<keyword evidence="5 8" id="KW-1133">Transmembrane helix</keyword>
<dbReference type="Proteomes" id="UP000232323">
    <property type="component" value="Unassembled WGS sequence"/>
</dbReference>
<feature type="transmembrane region" description="Helical" evidence="8">
    <location>
        <begin position="186"/>
        <end position="208"/>
    </location>
</feature>
<dbReference type="PANTHER" id="PTHR12889">
    <property type="entry name" value="GAMMA-SECRETASE SUBUNIT APH-1"/>
    <property type="match status" value="1"/>
</dbReference>
<gene>
    <name evidence="9" type="ORF">CEUSTIGMA_g2504.t1</name>
</gene>
<evidence type="ECO:0000256" key="5">
    <source>
        <dbReference type="ARBA" id="ARBA00022989"/>
    </source>
</evidence>
<feature type="transmembrane region" description="Helical" evidence="8">
    <location>
        <begin position="67"/>
        <end position="86"/>
    </location>
</feature>
<evidence type="ECO:0000256" key="2">
    <source>
        <dbReference type="ARBA" id="ARBA00005577"/>
    </source>
</evidence>
<keyword evidence="4" id="KW-0914">Notch signaling pathway</keyword>
<sequence length="297" mass="32234">MASSAITFFAYFFLGIGPGIAFFVAFISQKSFLVLLSFFSAFIWLIVLLFTSAIFKGFLPVPETASSYAGVLTTSVFIQEVVRYGVWWMHKKGIVILEKIARVKGRRFGMLDKLYLALAWGYGQSVCHTVFFYLSFLPLTTGSGTLYLSTCTQMSFFLVGALYSIAFGMLLSSIMVVFFDGLHTHNWAHVAFAPAIHLAASLMTLINLTQGGCVIAMPVVLGLGAASMVYAGQLAWRKGIIEALDETVLAPLATGDGLLEEQEMQPPAHDHASSGETLSGATHQRAVTRRVPTTVSG</sequence>
<dbReference type="STRING" id="1157962.A0A250WX02"/>
<dbReference type="InterPro" id="IPR009294">
    <property type="entry name" value="Aph-1"/>
</dbReference>
<dbReference type="OrthoDB" id="6507463at2759"/>
<name>A0A250WX02_9CHLO</name>
<feature type="transmembrane region" description="Helical" evidence="8">
    <location>
        <begin position="156"/>
        <end position="179"/>
    </location>
</feature>
<comment type="caution">
    <text evidence="9">The sequence shown here is derived from an EMBL/GenBank/DDBJ whole genome shotgun (WGS) entry which is preliminary data.</text>
</comment>
<keyword evidence="3 8" id="KW-0812">Transmembrane</keyword>
<evidence type="ECO:0000256" key="8">
    <source>
        <dbReference type="SAM" id="Phobius"/>
    </source>
</evidence>
<evidence type="ECO:0000256" key="6">
    <source>
        <dbReference type="ARBA" id="ARBA00023136"/>
    </source>
</evidence>
<evidence type="ECO:0000256" key="1">
    <source>
        <dbReference type="ARBA" id="ARBA00004141"/>
    </source>
</evidence>
<comment type="subcellular location">
    <subcellularLocation>
        <location evidence="1">Membrane</location>
        <topology evidence="1">Multi-pass membrane protein</topology>
    </subcellularLocation>
</comment>
<evidence type="ECO:0008006" key="11">
    <source>
        <dbReference type="Google" id="ProtNLM"/>
    </source>
</evidence>
<feature type="region of interest" description="Disordered" evidence="7">
    <location>
        <begin position="263"/>
        <end position="297"/>
    </location>
</feature>
<reference evidence="9 10" key="1">
    <citation type="submission" date="2017-08" db="EMBL/GenBank/DDBJ databases">
        <title>Acidophilic green algal genome provides insights into adaptation to an acidic environment.</title>
        <authorList>
            <person name="Hirooka S."/>
            <person name="Hirose Y."/>
            <person name="Kanesaki Y."/>
            <person name="Higuchi S."/>
            <person name="Fujiwara T."/>
            <person name="Onuma R."/>
            <person name="Era A."/>
            <person name="Ohbayashi R."/>
            <person name="Uzuka A."/>
            <person name="Nozaki H."/>
            <person name="Yoshikawa H."/>
            <person name="Miyagishima S.Y."/>
        </authorList>
    </citation>
    <scope>NUCLEOTIDE SEQUENCE [LARGE SCALE GENOMIC DNA]</scope>
    <source>
        <strain evidence="9 10">NIES-2499</strain>
    </source>
</reference>
<feature type="transmembrane region" description="Helical" evidence="8">
    <location>
        <begin position="114"/>
        <end position="136"/>
    </location>
</feature>
<feature type="transmembrane region" description="Helical" evidence="8">
    <location>
        <begin position="214"/>
        <end position="232"/>
    </location>
</feature>
<accession>A0A250WX02</accession>
<proteinExistence type="inferred from homology"/>
<feature type="transmembrane region" description="Helical" evidence="8">
    <location>
        <begin position="33"/>
        <end position="55"/>
    </location>
</feature>
<dbReference type="GO" id="GO:0016020">
    <property type="term" value="C:membrane"/>
    <property type="evidence" value="ECO:0007669"/>
    <property type="project" value="UniProtKB-SubCell"/>
</dbReference>
<organism evidence="9 10">
    <name type="scientific">Chlamydomonas eustigma</name>
    <dbReference type="NCBI Taxonomy" id="1157962"/>
    <lineage>
        <taxon>Eukaryota</taxon>
        <taxon>Viridiplantae</taxon>
        <taxon>Chlorophyta</taxon>
        <taxon>core chlorophytes</taxon>
        <taxon>Chlorophyceae</taxon>
        <taxon>CS clade</taxon>
        <taxon>Chlamydomonadales</taxon>
        <taxon>Chlamydomonadaceae</taxon>
        <taxon>Chlamydomonas</taxon>
    </lineage>
</organism>
<keyword evidence="10" id="KW-1185">Reference proteome</keyword>
<dbReference type="EMBL" id="BEGY01000010">
    <property type="protein sequence ID" value="GAX75060.1"/>
    <property type="molecule type" value="Genomic_DNA"/>
</dbReference>
<evidence type="ECO:0000256" key="7">
    <source>
        <dbReference type="SAM" id="MobiDB-lite"/>
    </source>
</evidence>
<protein>
    <recommendedName>
        <fullName evidence="11">Gamma-secretase subunit Aph-1</fullName>
    </recommendedName>
</protein>
<evidence type="ECO:0000313" key="9">
    <source>
        <dbReference type="EMBL" id="GAX75060.1"/>
    </source>
</evidence>
<dbReference type="GO" id="GO:0007219">
    <property type="term" value="P:Notch signaling pathway"/>
    <property type="evidence" value="ECO:0007669"/>
    <property type="project" value="UniProtKB-KW"/>
</dbReference>
<evidence type="ECO:0000256" key="4">
    <source>
        <dbReference type="ARBA" id="ARBA00022976"/>
    </source>
</evidence>
<dbReference type="Pfam" id="PF06105">
    <property type="entry name" value="Aph-1"/>
    <property type="match status" value="1"/>
</dbReference>
<dbReference type="AlphaFoldDB" id="A0A250WX02"/>
<comment type="similarity">
    <text evidence="2">Belongs to the APH-1 family.</text>
</comment>
<evidence type="ECO:0000256" key="3">
    <source>
        <dbReference type="ARBA" id="ARBA00022692"/>
    </source>
</evidence>
<evidence type="ECO:0000313" key="10">
    <source>
        <dbReference type="Proteomes" id="UP000232323"/>
    </source>
</evidence>